<dbReference type="InterPro" id="IPR029058">
    <property type="entry name" value="AB_hydrolase_fold"/>
</dbReference>
<keyword evidence="4" id="KW-1185">Reference proteome</keyword>
<keyword evidence="1 3" id="KW-0378">Hydrolase</keyword>
<protein>
    <submittedName>
        <fullName evidence="3">Alpha/beta fold hydrolase</fullName>
    </submittedName>
</protein>
<feature type="domain" description="AB hydrolase-1" evidence="2">
    <location>
        <begin position="13"/>
        <end position="244"/>
    </location>
</feature>
<dbReference type="Pfam" id="PF00561">
    <property type="entry name" value="Abhydrolase_1"/>
    <property type="match status" value="1"/>
</dbReference>
<dbReference type="Gene3D" id="3.40.50.1820">
    <property type="entry name" value="alpha/beta hydrolase"/>
    <property type="match status" value="1"/>
</dbReference>
<accession>A0ABR7D3B5</accession>
<dbReference type="PANTHER" id="PTHR46118">
    <property type="entry name" value="PROTEIN ABHD11"/>
    <property type="match status" value="1"/>
</dbReference>
<evidence type="ECO:0000313" key="4">
    <source>
        <dbReference type="Proteomes" id="UP000646484"/>
    </source>
</evidence>
<dbReference type="SUPFAM" id="SSF53474">
    <property type="entry name" value="alpha/beta-Hydrolases"/>
    <property type="match status" value="1"/>
</dbReference>
<dbReference type="EMBL" id="JACOOH010000007">
    <property type="protein sequence ID" value="MBC5622463.1"/>
    <property type="molecule type" value="Genomic_DNA"/>
</dbReference>
<name>A0ABR7D3B5_9BACT</name>
<reference evidence="3 4" key="1">
    <citation type="submission" date="2020-08" db="EMBL/GenBank/DDBJ databases">
        <title>Genome public.</title>
        <authorList>
            <person name="Liu C."/>
            <person name="Sun Q."/>
        </authorList>
    </citation>
    <scope>NUCLEOTIDE SEQUENCE [LARGE SCALE GENOMIC DNA]</scope>
    <source>
        <strain evidence="3 4">NSJ-56</strain>
    </source>
</reference>
<dbReference type="GO" id="GO:0016787">
    <property type="term" value="F:hydrolase activity"/>
    <property type="evidence" value="ECO:0007669"/>
    <property type="project" value="UniProtKB-KW"/>
</dbReference>
<evidence type="ECO:0000313" key="3">
    <source>
        <dbReference type="EMBL" id="MBC5622463.1"/>
    </source>
</evidence>
<comment type="caution">
    <text evidence="3">The sequence shown here is derived from an EMBL/GenBank/DDBJ whole genome shotgun (WGS) entry which is preliminary data.</text>
</comment>
<proteinExistence type="predicted"/>
<dbReference type="PRINTS" id="PR00111">
    <property type="entry name" value="ABHYDROLASE"/>
</dbReference>
<dbReference type="PRINTS" id="PR00412">
    <property type="entry name" value="EPOXHYDRLASE"/>
</dbReference>
<sequence length="259" mass="29890">MKLYFRKQGEGTPLLILHGLWGASENWLPIAHSLEDTFQVILPDIRNHGQSPHANEMNYEVMSDDIIELIEDLHFPVPPHIAGHSMGGKIVMALLLKRPDIVNKAIIVDIAPVSYSQRDGGSHNRIIDFMANFDFSRFKSREEVRQAIQEHFKTERSQQLFLKNIKKTPSGFEWKLNHRVISRHFDEISGCPRKLLHDTYDKEILFIKGEQSNLIADLSCLQQQFPAARLKEIPQCGHWIHSEQPEKLAQAIRDFLLFP</sequence>
<dbReference type="PANTHER" id="PTHR46118:SF4">
    <property type="entry name" value="PROTEIN ABHD11"/>
    <property type="match status" value="1"/>
</dbReference>
<evidence type="ECO:0000256" key="1">
    <source>
        <dbReference type="ARBA" id="ARBA00022801"/>
    </source>
</evidence>
<dbReference type="RefSeq" id="WP_186977185.1">
    <property type="nucleotide sequence ID" value="NZ_JACOOH010000007.1"/>
</dbReference>
<organism evidence="3 4">
    <name type="scientific">Butyricimonas hominis</name>
    <dbReference type="NCBI Taxonomy" id="2763032"/>
    <lineage>
        <taxon>Bacteria</taxon>
        <taxon>Pseudomonadati</taxon>
        <taxon>Bacteroidota</taxon>
        <taxon>Bacteroidia</taxon>
        <taxon>Bacteroidales</taxon>
        <taxon>Odoribacteraceae</taxon>
        <taxon>Butyricimonas</taxon>
    </lineage>
</organism>
<dbReference type="Proteomes" id="UP000646484">
    <property type="component" value="Unassembled WGS sequence"/>
</dbReference>
<gene>
    <name evidence="3" type="ORF">H8S64_15305</name>
</gene>
<evidence type="ECO:0000259" key="2">
    <source>
        <dbReference type="Pfam" id="PF00561"/>
    </source>
</evidence>
<dbReference type="InterPro" id="IPR000639">
    <property type="entry name" value="Epox_hydrolase-like"/>
</dbReference>
<dbReference type="InterPro" id="IPR000073">
    <property type="entry name" value="AB_hydrolase_1"/>
</dbReference>